<evidence type="ECO:0000313" key="3">
    <source>
        <dbReference type="Proteomes" id="UP001206924"/>
    </source>
</evidence>
<name>A0ABT1NYI1_9MICC</name>
<organism evidence="2 3">
    <name type="scientific">Arthrobacter jinronghuae</name>
    <dbReference type="NCBI Taxonomy" id="2964609"/>
    <lineage>
        <taxon>Bacteria</taxon>
        <taxon>Bacillati</taxon>
        <taxon>Actinomycetota</taxon>
        <taxon>Actinomycetes</taxon>
        <taxon>Micrococcales</taxon>
        <taxon>Micrococcaceae</taxon>
        <taxon>Arthrobacter</taxon>
    </lineage>
</organism>
<proteinExistence type="predicted"/>
<feature type="region of interest" description="Disordered" evidence="1">
    <location>
        <begin position="118"/>
        <end position="153"/>
    </location>
</feature>
<dbReference type="RefSeq" id="WP_255866587.1">
    <property type="nucleotide sequence ID" value="NZ_CP104263.1"/>
</dbReference>
<evidence type="ECO:0000256" key="1">
    <source>
        <dbReference type="SAM" id="MobiDB-lite"/>
    </source>
</evidence>
<evidence type="ECO:0000313" key="2">
    <source>
        <dbReference type="EMBL" id="MCQ1951579.1"/>
    </source>
</evidence>
<sequence length="153" mass="16557">MTTKHVSGGIERLILDRKGARSYERLSRDCGGVPSDKRLHQMVTRPIKSFPDPPTIQGLSQGLNVSVMTVLAALAKSLGINVTSTDDPDSLLIVGAGRLPQSAQDLLLSMAREMLYLQDESDHSTEETAPAQDELDLAAFKGEPGVDPYQLPE</sequence>
<reference evidence="2 3" key="1">
    <citation type="submission" date="2022-07" db="EMBL/GenBank/DDBJ databases">
        <title>Novel species in genus Arthrobacter.</title>
        <authorList>
            <person name="Liu Y."/>
        </authorList>
    </citation>
    <scope>NUCLEOTIDE SEQUENCE [LARGE SCALE GENOMIC DNA]</scope>
    <source>
        <strain evidence="3">zg-Y859</strain>
    </source>
</reference>
<gene>
    <name evidence="2" type="ORF">NNX28_16805</name>
</gene>
<dbReference type="EMBL" id="JANFLP010000020">
    <property type="protein sequence ID" value="MCQ1951579.1"/>
    <property type="molecule type" value="Genomic_DNA"/>
</dbReference>
<keyword evidence="3" id="KW-1185">Reference proteome</keyword>
<accession>A0ABT1NYI1</accession>
<protein>
    <submittedName>
        <fullName evidence="2">Uncharacterized protein</fullName>
    </submittedName>
</protein>
<dbReference type="Proteomes" id="UP001206924">
    <property type="component" value="Unassembled WGS sequence"/>
</dbReference>
<comment type="caution">
    <text evidence="2">The sequence shown here is derived from an EMBL/GenBank/DDBJ whole genome shotgun (WGS) entry which is preliminary data.</text>
</comment>